<dbReference type="Gene3D" id="2.40.70.10">
    <property type="entry name" value="Acid Proteases"/>
    <property type="match status" value="1"/>
</dbReference>
<feature type="non-terminal residue" evidence="1">
    <location>
        <position position="1"/>
    </location>
</feature>
<dbReference type="SUPFAM" id="SSF50630">
    <property type="entry name" value="Acid proteases"/>
    <property type="match status" value="1"/>
</dbReference>
<dbReference type="EMBL" id="KN735463">
    <property type="protein sequence ID" value="KIH56627.1"/>
    <property type="molecule type" value="Genomic_DNA"/>
</dbReference>
<dbReference type="AlphaFoldDB" id="A0A0C2D3J0"/>
<protein>
    <recommendedName>
        <fullName evidence="3">Peptidase aspartic putative domain-containing protein</fullName>
    </recommendedName>
</protein>
<gene>
    <name evidence="1" type="ORF">ANCDUO_13192</name>
</gene>
<evidence type="ECO:0008006" key="3">
    <source>
        <dbReference type="Google" id="ProtNLM"/>
    </source>
</evidence>
<organism evidence="1 2">
    <name type="scientific">Ancylostoma duodenale</name>
    <dbReference type="NCBI Taxonomy" id="51022"/>
    <lineage>
        <taxon>Eukaryota</taxon>
        <taxon>Metazoa</taxon>
        <taxon>Ecdysozoa</taxon>
        <taxon>Nematoda</taxon>
        <taxon>Chromadorea</taxon>
        <taxon>Rhabditida</taxon>
        <taxon>Rhabditina</taxon>
        <taxon>Rhabditomorpha</taxon>
        <taxon>Strongyloidea</taxon>
        <taxon>Ancylostomatidae</taxon>
        <taxon>Ancylostomatinae</taxon>
        <taxon>Ancylostoma</taxon>
    </lineage>
</organism>
<reference evidence="1 2" key="1">
    <citation type="submission" date="2013-12" db="EMBL/GenBank/DDBJ databases">
        <title>Draft genome of the parsitic nematode Ancylostoma duodenale.</title>
        <authorList>
            <person name="Mitreva M."/>
        </authorList>
    </citation>
    <scope>NUCLEOTIDE SEQUENCE [LARGE SCALE GENOMIC DNA]</scope>
    <source>
        <strain evidence="1 2">Zhejiang</strain>
    </source>
</reference>
<evidence type="ECO:0000313" key="1">
    <source>
        <dbReference type="EMBL" id="KIH56627.1"/>
    </source>
</evidence>
<sequence>GLTSTPPAKKTNASKDLQKIKATTKINHLSAPHVDHDTTICELQSAQKDQENIGTFLPTGELTVMDPKSKRLGKVVVLLDTGAELSFMDSSLAEELSLPTLEETTLRLHTFGSEQIQEELCRKIPLETWDEEGNPISLQLLTHRILTKSLMPPPVLKEDADYIRRMNLPIRLNERQLRVKSLILSGDFAIRSSFTSYAFGTLTHWPFTFGTQYCPSLSRKQRRTGLD</sequence>
<dbReference type="CDD" id="cd00303">
    <property type="entry name" value="retropepsin_like"/>
    <property type="match status" value="1"/>
</dbReference>
<dbReference type="OrthoDB" id="5861729at2759"/>
<dbReference type="Proteomes" id="UP000054047">
    <property type="component" value="Unassembled WGS sequence"/>
</dbReference>
<dbReference type="InterPro" id="IPR021109">
    <property type="entry name" value="Peptidase_aspartic_dom_sf"/>
</dbReference>
<name>A0A0C2D3J0_9BILA</name>
<accession>A0A0C2D3J0</accession>
<evidence type="ECO:0000313" key="2">
    <source>
        <dbReference type="Proteomes" id="UP000054047"/>
    </source>
</evidence>
<keyword evidence="2" id="KW-1185">Reference proteome</keyword>
<proteinExistence type="predicted"/>